<dbReference type="EMBL" id="FQVX01000001">
    <property type="protein sequence ID" value="SHF98259.1"/>
    <property type="molecule type" value="Genomic_DNA"/>
</dbReference>
<protein>
    <submittedName>
        <fullName evidence="3">D-alanyl-D-alanine carboxypeptidase</fullName>
    </submittedName>
</protein>
<dbReference type="Gene3D" id="3.30.1380.10">
    <property type="match status" value="1"/>
</dbReference>
<dbReference type="RefSeq" id="WP_073419369.1">
    <property type="nucleotide sequence ID" value="NZ_FQVX01000001.1"/>
</dbReference>
<keyword evidence="4" id="KW-1185">Reference proteome</keyword>
<evidence type="ECO:0000256" key="1">
    <source>
        <dbReference type="SAM" id="SignalP"/>
    </source>
</evidence>
<accession>A0A1M5G3G8</accession>
<sequence>MPAPLLRRARPLAAVALVLAAGCAVAGPTPSLRHSGSPPAPPVGVTVDDGVLPDGAGVFDDRYPAVSRLDAELLAALRAAASAASRDGVEFVVTSGWRSPEYQDQLLREAVDEYGSLEEAARWVATAETSAHVTGDAVDVGPTDAMSWLSQHGADFGLCQVYGNEPWHHEFRPAAVEDGCPAPYADPTEDPRMQP</sequence>
<dbReference type="AlphaFoldDB" id="A0A1M5G3G8"/>
<dbReference type="GO" id="GO:0004180">
    <property type="term" value="F:carboxypeptidase activity"/>
    <property type="evidence" value="ECO:0007669"/>
    <property type="project" value="UniProtKB-KW"/>
</dbReference>
<feature type="chain" id="PRO_5039365583" evidence="1">
    <location>
        <begin position="27"/>
        <end position="195"/>
    </location>
</feature>
<dbReference type="OrthoDB" id="3293184at2"/>
<keyword evidence="3" id="KW-0645">Protease</keyword>
<organism evidence="3 4">
    <name type="scientific">Geodermatophilus nigrescens</name>
    <dbReference type="NCBI Taxonomy" id="1070870"/>
    <lineage>
        <taxon>Bacteria</taxon>
        <taxon>Bacillati</taxon>
        <taxon>Actinomycetota</taxon>
        <taxon>Actinomycetes</taxon>
        <taxon>Geodermatophilales</taxon>
        <taxon>Geodermatophilaceae</taxon>
        <taxon>Geodermatophilus</taxon>
    </lineage>
</organism>
<dbReference type="InterPro" id="IPR009045">
    <property type="entry name" value="Zn_M74/Hedgehog-like"/>
</dbReference>
<dbReference type="PROSITE" id="PS51257">
    <property type="entry name" value="PROKAR_LIPOPROTEIN"/>
    <property type="match status" value="1"/>
</dbReference>
<keyword evidence="3" id="KW-0378">Hydrolase</keyword>
<keyword evidence="3" id="KW-0121">Carboxypeptidase</keyword>
<dbReference type="Pfam" id="PF02557">
    <property type="entry name" value="VanY"/>
    <property type="match status" value="1"/>
</dbReference>
<gene>
    <name evidence="3" type="ORF">SAMN05444351_1529</name>
</gene>
<proteinExistence type="predicted"/>
<dbReference type="SUPFAM" id="SSF55166">
    <property type="entry name" value="Hedgehog/DD-peptidase"/>
    <property type="match status" value="1"/>
</dbReference>
<dbReference type="CDD" id="cd14846">
    <property type="entry name" value="Peptidase_M15_like"/>
    <property type="match status" value="1"/>
</dbReference>
<dbReference type="GO" id="GO:0006508">
    <property type="term" value="P:proteolysis"/>
    <property type="evidence" value="ECO:0007669"/>
    <property type="project" value="InterPro"/>
</dbReference>
<feature type="signal peptide" evidence="1">
    <location>
        <begin position="1"/>
        <end position="26"/>
    </location>
</feature>
<keyword evidence="1" id="KW-0732">Signal</keyword>
<dbReference type="STRING" id="1070870.SAMN05444351_1529"/>
<evidence type="ECO:0000313" key="4">
    <source>
        <dbReference type="Proteomes" id="UP000184471"/>
    </source>
</evidence>
<dbReference type="InterPro" id="IPR052179">
    <property type="entry name" value="DD-CPase-like"/>
</dbReference>
<reference evidence="3 4" key="1">
    <citation type="submission" date="2016-11" db="EMBL/GenBank/DDBJ databases">
        <authorList>
            <person name="Jaros S."/>
            <person name="Januszkiewicz K."/>
            <person name="Wedrychowicz H."/>
        </authorList>
    </citation>
    <scope>NUCLEOTIDE SEQUENCE [LARGE SCALE GENOMIC DNA]</scope>
    <source>
        <strain evidence="3 4">DSM 45408</strain>
    </source>
</reference>
<dbReference type="Proteomes" id="UP000184471">
    <property type="component" value="Unassembled WGS sequence"/>
</dbReference>
<evidence type="ECO:0000313" key="3">
    <source>
        <dbReference type="EMBL" id="SHF98259.1"/>
    </source>
</evidence>
<name>A0A1M5G3G8_9ACTN</name>
<dbReference type="PANTHER" id="PTHR34385">
    <property type="entry name" value="D-ALANYL-D-ALANINE CARBOXYPEPTIDASE"/>
    <property type="match status" value="1"/>
</dbReference>
<dbReference type="PANTHER" id="PTHR34385:SF1">
    <property type="entry name" value="PEPTIDOGLYCAN L-ALANYL-D-GLUTAMATE ENDOPEPTIDASE CWLK"/>
    <property type="match status" value="1"/>
</dbReference>
<feature type="domain" description="D-alanyl-D-alanine carboxypeptidase-like core" evidence="2">
    <location>
        <begin position="68"/>
        <end position="172"/>
    </location>
</feature>
<dbReference type="InterPro" id="IPR003709">
    <property type="entry name" value="VanY-like_core_dom"/>
</dbReference>
<evidence type="ECO:0000259" key="2">
    <source>
        <dbReference type="Pfam" id="PF02557"/>
    </source>
</evidence>